<evidence type="ECO:0000256" key="10">
    <source>
        <dbReference type="ARBA" id="ARBA00048523"/>
    </source>
</evidence>
<keyword evidence="11" id="KW-0732">Signal</keyword>
<keyword evidence="7" id="KW-0460">Magnesium</keyword>
<dbReference type="RefSeq" id="WP_310375652.1">
    <property type="nucleotide sequence ID" value="NZ_JAVDXT010000004.1"/>
</dbReference>
<feature type="chain" id="PRO_5045174462" description="phosphoserine phosphatase" evidence="11">
    <location>
        <begin position="27"/>
        <end position="356"/>
    </location>
</feature>
<dbReference type="InterPro" id="IPR036412">
    <property type="entry name" value="HAD-like_sf"/>
</dbReference>
<dbReference type="PANTHER" id="PTHR43344:SF2">
    <property type="entry name" value="PHOSPHOSERINE PHOSPHATASE"/>
    <property type="match status" value="1"/>
</dbReference>
<evidence type="ECO:0000256" key="9">
    <source>
        <dbReference type="ARBA" id="ARBA00048138"/>
    </source>
</evidence>
<comment type="catalytic activity">
    <reaction evidence="10">
        <text>O-phospho-D-serine + H2O = D-serine + phosphate</text>
        <dbReference type="Rhea" id="RHEA:24873"/>
        <dbReference type="ChEBI" id="CHEBI:15377"/>
        <dbReference type="ChEBI" id="CHEBI:35247"/>
        <dbReference type="ChEBI" id="CHEBI:43474"/>
        <dbReference type="ChEBI" id="CHEBI:58680"/>
        <dbReference type="EC" id="3.1.3.3"/>
    </reaction>
</comment>
<sequence>MLKQTISFQWLAPWALSLGLAFSAQAQTALKHWPPEAATQLESLIQANANKGAFAVFDADNTSYNNDLEESLLPFLEMKGILSRDKLDPALKLIPFKDINGHKESLNSYYYRLCEIDDQVCYPWVAQVFSGYTLRELKGWVDEMLAAGSSIPATYYEGTTVKTIAIKPPKFYTGMQELYNKLMENGIEVYVVSAASEELVRMVLADPKNGYNIKPQNVIGVGLQLKDRKTGEITNARKLIAAKTYDPAALLDHELTSALWAPMTWFEGKQAAIHTYIDEWKKPILVAGDTPVSDGPMLFRGTDVERGGLRVWVNRKDKYLVQIQAMQKKNAEAQKAQGLPVTADRNWVVVKSEQIQ</sequence>
<dbReference type="SUPFAM" id="SSF56784">
    <property type="entry name" value="HAD-like"/>
    <property type="match status" value="1"/>
</dbReference>
<dbReference type="EC" id="3.1.3.3" evidence="3"/>
<dbReference type="InterPro" id="IPR050582">
    <property type="entry name" value="HAD-like_SerB"/>
</dbReference>
<keyword evidence="6" id="KW-0378">Hydrolase</keyword>
<evidence type="ECO:0000313" key="12">
    <source>
        <dbReference type="EMBL" id="MDR7379192.1"/>
    </source>
</evidence>
<proteinExistence type="predicted"/>
<accession>A0ABU2CCX6</accession>
<dbReference type="PANTHER" id="PTHR43344">
    <property type="entry name" value="PHOSPHOSERINE PHOSPHATASE"/>
    <property type="match status" value="1"/>
</dbReference>
<evidence type="ECO:0000256" key="1">
    <source>
        <dbReference type="ARBA" id="ARBA00001946"/>
    </source>
</evidence>
<dbReference type="EMBL" id="JAVDXT010000004">
    <property type="protein sequence ID" value="MDR7379192.1"/>
    <property type="molecule type" value="Genomic_DNA"/>
</dbReference>
<keyword evidence="4" id="KW-0028">Amino-acid biosynthesis</keyword>
<evidence type="ECO:0000256" key="2">
    <source>
        <dbReference type="ARBA" id="ARBA00005135"/>
    </source>
</evidence>
<dbReference type="Gene3D" id="3.40.50.1000">
    <property type="entry name" value="HAD superfamily/HAD-like"/>
    <property type="match status" value="1"/>
</dbReference>
<evidence type="ECO:0000256" key="7">
    <source>
        <dbReference type="ARBA" id="ARBA00022842"/>
    </source>
</evidence>
<comment type="catalytic activity">
    <reaction evidence="9">
        <text>O-phospho-L-serine + H2O = L-serine + phosphate</text>
        <dbReference type="Rhea" id="RHEA:21208"/>
        <dbReference type="ChEBI" id="CHEBI:15377"/>
        <dbReference type="ChEBI" id="CHEBI:33384"/>
        <dbReference type="ChEBI" id="CHEBI:43474"/>
        <dbReference type="ChEBI" id="CHEBI:57524"/>
        <dbReference type="EC" id="3.1.3.3"/>
    </reaction>
</comment>
<evidence type="ECO:0000256" key="8">
    <source>
        <dbReference type="ARBA" id="ARBA00023299"/>
    </source>
</evidence>
<dbReference type="InterPro" id="IPR023214">
    <property type="entry name" value="HAD_sf"/>
</dbReference>
<organism evidence="12 13">
    <name type="scientific">Rhodoferax ferrireducens</name>
    <dbReference type="NCBI Taxonomy" id="192843"/>
    <lineage>
        <taxon>Bacteria</taxon>
        <taxon>Pseudomonadati</taxon>
        <taxon>Pseudomonadota</taxon>
        <taxon>Betaproteobacteria</taxon>
        <taxon>Burkholderiales</taxon>
        <taxon>Comamonadaceae</taxon>
        <taxon>Rhodoferax</taxon>
    </lineage>
</organism>
<keyword evidence="5" id="KW-0479">Metal-binding</keyword>
<evidence type="ECO:0000313" key="13">
    <source>
        <dbReference type="Proteomes" id="UP001180487"/>
    </source>
</evidence>
<evidence type="ECO:0000256" key="11">
    <source>
        <dbReference type="SAM" id="SignalP"/>
    </source>
</evidence>
<evidence type="ECO:0000256" key="4">
    <source>
        <dbReference type="ARBA" id="ARBA00022605"/>
    </source>
</evidence>
<reference evidence="12 13" key="1">
    <citation type="submission" date="2023-07" db="EMBL/GenBank/DDBJ databases">
        <title>Sorghum-associated microbial communities from plants grown in Nebraska, USA.</title>
        <authorList>
            <person name="Schachtman D."/>
        </authorList>
    </citation>
    <scope>NUCLEOTIDE SEQUENCE [LARGE SCALE GENOMIC DNA]</scope>
    <source>
        <strain evidence="12 13">BE313</strain>
    </source>
</reference>
<comment type="caution">
    <text evidence="12">The sequence shown here is derived from an EMBL/GenBank/DDBJ whole genome shotgun (WGS) entry which is preliminary data.</text>
</comment>
<evidence type="ECO:0000256" key="3">
    <source>
        <dbReference type="ARBA" id="ARBA00012640"/>
    </source>
</evidence>
<comment type="pathway">
    <text evidence="2">Amino-acid biosynthesis; L-serine biosynthesis; L-serine from 3-phospho-D-glycerate: step 3/3.</text>
</comment>
<comment type="cofactor">
    <cofactor evidence="1">
        <name>Mg(2+)</name>
        <dbReference type="ChEBI" id="CHEBI:18420"/>
    </cofactor>
</comment>
<keyword evidence="8" id="KW-0718">Serine biosynthesis</keyword>
<dbReference type="Gene3D" id="1.20.1440.310">
    <property type="match status" value="1"/>
</dbReference>
<gene>
    <name evidence="12" type="ORF">J2X19_003886</name>
</gene>
<evidence type="ECO:0000256" key="6">
    <source>
        <dbReference type="ARBA" id="ARBA00022801"/>
    </source>
</evidence>
<keyword evidence="13" id="KW-1185">Reference proteome</keyword>
<feature type="signal peptide" evidence="11">
    <location>
        <begin position="1"/>
        <end position="26"/>
    </location>
</feature>
<dbReference type="Proteomes" id="UP001180487">
    <property type="component" value="Unassembled WGS sequence"/>
</dbReference>
<protein>
    <recommendedName>
        <fullName evidence="3">phosphoserine phosphatase</fullName>
        <ecNumber evidence="3">3.1.3.3</ecNumber>
    </recommendedName>
</protein>
<name>A0ABU2CCX6_9BURK</name>
<evidence type="ECO:0000256" key="5">
    <source>
        <dbReference type="ARBA" id="ARBA00022723"/>
    </source>
</evidence>